<dbReference type="PROSITE" id="PS51192">
    <property type="entry name" value="HELICASE_ATP_BIND_1"/>
    <property type="match status" value="1"/>
</dbReference>
<keyword evidence="1" id="KW-0547">Nucleotide-binding</keyword>
<dbReference type="Gene3D" id="1.20.120.1080">
    <property type="match status" value="1"/>
</dbReference>
<keyword evidence="3 10" id="KW-0347">Helicase</keyword>
<evidence type="ECO:0000256" key="3">
    <source>
        <dbReference type="ARBA" id="ARBA00022806"/>
    </source>
</evidence>
<dbReference type="SMART" id="SM00591">
    <property type="entry name" value="RWD"/>
    <property type="match status" value="1"/>
</dbReference>
<dbReference type="InterPro" id="IPR056328">
    <property type="entry name" value="DSRM_DHX29"/>
</dbReference>
<protein>
    <submittedName>
        <fullName evidence="10">ATP-dependent RNA helicase YLR419W</fullName>
    </submittedName>
</protein>
<dbReference type="InterPro" id="IPR015940">
    <property type="entry name" value="UBA"/>
</dbReference>
<dbReference type="PROSITE" id="PS50030">
    <property type="entry name" value="UBA"/>
    <property type="match status" value="1"/>
</dbReference>
<dbReference type="Pfam" id="PF21010">
    <property type="entry name" value="HA2_C"/>
    <property type="match status" value="1"/>
</dbReference>
<dbReference type="InterPro" id="IPR035467">
    <property type="entry name" value="YLR419W-like_UBA"/>
</dbReference>
<feature type="region of interest" description="Disordered" evidence="5">
    <location>
        <begin position="528"/>
        <end position="551"/>
    </location>
</feature>
<dbReference type="SUPFAM" id="SSF52540">
    <property type="entry name" value="P-loop containing nucleoside triphosphate hydrolases"/>
    <property type="match status" value="1"/>
</dbReference>
<dbReference type="InterPro" id="IPR006575">
    <property type="entry name" value="RWD_dom"/>
</dbReference>
<feature type="compositionally biased region" description="Polar residues" evidence="5">
    <location>
        <begin position="42"/>
        <end position="51"/>
    </location>
</feature>
<feature type="domain" description="Helicase ATP-binding" evidence="8">
    <location>
        <begin position="595"/>
        <end position="762"/>
    </location>
</feature>
<evidence type="ECO:0000259" key="9">
    <source>
        <dbReference type="PROSITE" id="PS51194"/>
    </source>
</evidence>
<gene>
    <name evidence="10" type="ORF">FIM1_200</name>
</gene>
<dbReference type="CDD" id="cd14271">
    <property type="entry name" value="UBA_YLR419W_like"/>
    <property type="match status" value="1"/>
</dbReference>
<dbReference type="Pfam" id="PF00270">
    <property type="entry name" value="DEAD"/>
    <property type="match status" value="1"/>
</dbReference>
<feature type="domain" description="UBA" evidence="6">
    <location>
        <begin position="351"/>
        <end position="392"/>
    </location>
</feature>
<evidence type="ECO:0000256" key="4">
    <source>
        <dbReference type="ARBA" id="ARBA00022840"/>
    </source>
</evidence>
<dbReference type="Gene3D" id="3.10.110.10">
    <property type="entry name" value="Ubiquitin Conjugating Enzyme"/>
    <property type="match status" value="1"/>
</dbReference>
<dbReference type="Proteomes" id="UP000422736">
    <property type="component" value="Chromosome 1"/>
</dbReference>
<dbReference type="Pfam" id="PF05773">
    <property type="entry name" value="RWD"/>
    <property type="match status" value="1"/>
</dbReference>
<keyword evidence="4" id="KW-0067">ATP-binding</keyword>
<organism evidence="10 11">
    <name type="scientific">Kluyveromyces marxianus</name>
    <name type="common">Yeast</name>
    <name type="synonym">Candida kefyr</name>
    <dbReference type="NCBI Taxonomy" id="4911"/>
    <lineage>
        <taxon>Eukaryota</taxon>
        <taxon>Fungi</taxon>
        <taxon>Dikarya</taxon>
        <taxon>Ascomycota</taxon>
        <taxon>Saccharomycotina</taxon>
        <taxon>Saccharomycetes</taxon>
        <taxon>Saccharomycetales</taxon>
        <taxon>Saccharomycetaceae</taxon>
        <taxon>Kluyveromyces</taxon>
    </lineage>
</organism>
<dbReference type="Pfam" id="PF26026">
    <property type="entry name" value="RNA_hel_CTD"/>
    <property type="match status" value="1"/>
</dbReference>
<evidence type="ECO:0000256" key="2">
    <source>
        <dbReference type="ARBA" id="ARBA00022801"/>
    </source>
</evidence>
<accession>A0ABX6ERP3</accession>
<dbReference type="CDD" id="cd17917">
    <property type="entry name" value="DEXHc_RHA-like"/>
    <property type="match status" value="1"/>
</dbReference>
<dbReference type="InterPro" id="IPR016135">
    <property type="entry name" value="UBQ-conjugating_enzyme/RWD"/>
</dbReference>
<reference evidence="10 11" key="2">
    <citation type="submission" date="2019-11" db="EMBL/GenBank/DDBJ databases">
        <authorList>
            <person name="Lu H."/>
        </authorList>
    </citation>
    <scope>NUCLEOTIDE SEQUENCE [LARGE SCALE GENOMIC DNA]</scope>
    <source>
        <strain evidence="10 11">FIM1</strain>
    </source>
</reference>
<dbReference type="Gene3D" id="3.40.50.300">
    <property type="entry name" value="P-loop containing nucleotide triphosphate hydrolases"/>
    <property type="match status" value="2"/>
</dbReference>
<dbReference type="SMART" id="SM00487">
    <property type="entry name" value="DEXDc"/>
    <property type="match status" value="1"/>
</dbReference>
<dbReference type="CDD" id="cd18791">
    <property type="entry name" value="SF2_C_RHA"/>
    <property type="match status" value="1"/>
</dbReference>
<dbReference type="InterPro" id="IPR027417">
    <property type="entry name" value="P-loop_NTPase"/>
</dbReference>
<evidence type="ECO:0000256" key="1">
    <source>
        <dbReference type="ARBA" id="ARBA00022741"/>
    </source>
</evidence>
<dbReference type="InterPro" id="IPR014001">
    <property type="entry name" value="Helicase_ATP-bd"/>
</dbReference>
<feature type="compositionally biased region" description="Basic and acidic residues" evidence="5">
    <location>
        <begin position="528"/>
        <end position="542"/>
    </location>
</feature>
<keyword evidence="2" id="KW-0378">Hydrolase</keyword>
<feature type="compositionally biased region" description="Basic and acidic residues" evidence="5">
    <location>
        <begin position="1"/>
        <end position="15"/>
    </location>
</feature>
<dbReference type="InterPro" id="IPR011545">
    <property type="entry name" value="DEAD/DEAH_box_helicase_dom"/>
</dbReference>
<dbReference type="CDD" id="cd23827">
    <property type="entry name" value="RWD_YLR419W-like"/>
    <property type="match status" value="1"/>
</dbReference>
<keyword evidence="11" id="KW-1185">Reference proteome</keyword>
<dbReference type="InterPro" id="IPR009060">
    <property type="entry name" value="UBA-like_sf"/>
</dbReference>
<dbReference type="SMART" id="SM00490">
    <property type="entry name" value="HELICc"/>
    <property type="match status" value="1"/>
</dbReference>
<feature type="compositionally biased region" description="Basic and acidic residues" evidence="5">
    <location>
        <begin position="26"/>
        <end position="37"/>
    </location>
</feature>
<feature type="domain" description="Helicase C-terminal" evidence="9">
    <location>
        <begin position="821"/>
        <end position="995"/>
    </location>
</feature>
<dbReference type="InterPro" id="IPR059023">
    <property type="entry name" value="RNA_hel_CTD"/>
</dbReference>
<evidence type="ECO:0000259" key="6">
    <source>
        <dbReference type="PROSITE" id="PS50030"/>
    </source>
</evidence>
<dbReference type="Pfam" id="PF24385">
    <property type="entry name" value="DSRM_DHX29"/>
    <property type="match status" value="1"/>
</dbReference>
<dbReference type="Pfam" id="PF00271">
    <property type="entry name" value="Helicase_C"/>
    <property type="match status" value="1"/>
</dbReference>
<name>A0ABX6ERP3_KLUMA</name>
<dbReference type="PANTHER" id="PTHR18934:SF267">
    <property type="entry name" value="ATP-DEPENDENT RNA HELICASE YLR419W-RELATED"/>
    <property type="match status" value="1"/>
</dbReference>
<dbReference type="InterPro" id="IPR007502">
    <property type="entry name" value="Helicase-assoc_dom"/>
</dbReference>
<dbReference type="PROSITE" id="PS51194">
    <property type="entry name" value="HELICASE_CTER"/>
    <property type="match status" value="1"/>
</dbReference>
<dbReference type="SUPFAM" id="SSF46934">
    <property type="entry name" value="UBA-like"/>
    <property type="match status" value="1"/>
</dbReference>
<evidence type="ECO:0000256" key="5">
    <source>
        <dbReference type="SAM" id="MobiDB-lite"/>
    </source>
</evidence>
<dbReference type="InterPro" id="IPR001650">
    <property type="entry name" value="Helicase_C-like"/>
</dbReference>
<feature type="compositionally biased region" description="Polar residues" evidence="5">
    <location>
        <begin position="219"/>
        <end position="235"/>
    </location>
</feature>
<feature type="region of interest" description="Disordered" evidence="5">
    <location>
        <begin position="219"/>
        <end position="240"/>
    </location>
</feature>
<dbReference type="SUPFAM" id="SSF54495">
    <property type="entry name" value="UBC-like"/>
    <property type="match status" value="1"/>
</dbReference>
<evidence type="ECO:0000259" key="7">
    <source>
        <dbReference type="PROSITE" id="PS50908"/>
    </source>
</evidence>
<evidence type="ECO:0000313" key="10">
    <source>
        <dbReference type="EMBL" id="QGN13559.1"/>
    </source>
</evidence>
<feature type="region of interest" description="Disordered" evidence="5">
    <location>
        <begin position="1"/>
        <end position="51"/>
    </location>
</feature>
<proteinExistence type="predicted"/>
<dbReference type="PANTHER" id="PTHR18934">
    <property type="entry name" value="ATP-DEPENDENT RNA HELICASE"/>
    <property type="match status" value="1"/>
</dbReference>
<sequence>MAKKKKIEDVKEEPSNAKGKKTGGKNKREPLSEEEKKKRQQSRANVTSSVSWTGKLPHSVLHEYCQKQKWNKVEYDMKKLGERGLVAVAILSYTDPKTKETLKLRANLEKKDLVPPQETAAEARHYAATVALHRIAFNSKLYLMLPPNHKNLWYDLEDYRKELLKENPHKCNRIFDESPFESMIRYRKEKEEQDKKRALLEEKEKKNSQEPVFITSINSKTEGSSGMKKPQNNRNLQDEKEKPVVKFPKKVWENATFFDFDESSRRLIENSLKTHLDWDRKLYHGEPTSERENLKHKLISLGFRATHVEESMAYKNPLAFLICNLPEDDLPNFFKRRKEESLNKIEVAKLPLNKRNMIDNLCELGNSKEEVQLALEECDYNESDACLKLLQDIYPFSIPEDSMDDTDDNSDEIWQQELEALQSSFESDIEIINSNCYTVKLVEEFKIKVKLYKTKYYPRTPPGIIVSTFEKNYKLPSYVKLIIIEKLLHFLEQSQLIGDMCAYSIIDWLQQNLSSIIENPGPLLTKERHERSLEHVPKDSSRNKGKYNSKRKPLTEEEIDVLKKEYSKRQKSSELNTMKSQRASLPAWKLQDQIVDLINSNDVVLITGETGSGKSTQVVQFLLDHLMHKGDFGNTSIICTQPRRISAIGLAERVSQERCVSCGDEVGYIIRGVNMTKNNTRIKFMTTGVLVRILQGDTTFLNDTIVVIDEVHERSIDTDLIIILLKNILKSVKGMKLVLMSATVNVEVFKTFFKGLKSIHIEGRTFPIKDYFLDDILVDLNFKIRKEQRNYNTMDSNDEEQYLTPTADSKFFTSGQINYDLISETVFHVHRRLLSENNDGSIIVFLPGVGEVNRCCKLLEKVDNNSDLVVLPLHSALVPSDQKKVFKRFPSKRKIIVSTNIAETSITVDDCVATIDTGRVKSLKYDSSSNTSKLIETFVSKAEAKQRRGRAGRVRNGYSYKLFSKNVYEKMDDLPTPEIKRVGLESLYLSVRSMGIKNVTKFLQKGLDPPPLSALQKAEQMLTTTGLVDESDKSLTELGKFVSLLPVMDSKHGKLLIYSIIFGCTDIGVLIASILSVGTSVFINEYENRNAIRSILSEYEKLGDVLAVTLLLNKYFHLDGPNRRKFLKDNLLSYNKVTEISSSRTQFYSNLKDIGFLPFDYKPDSSTSNYLNRNSKNLDIIKCVISGSFYPNIARVQLPETKFVATGVGAVEKDQDAKLTKYWIRNEEFIDKLYNEEYDPDSDILPASRAFVHPSSLIFSASNSAPKDIQSTDSVEDLSSIKKSQSTNSLKAPFVVFTGTQHTGKLYIKGLTPTSTIAVLLFGGSLSYNLSTSLNSPHVVVDNWSPLRIWCKNGILIKELRSLIDEVIKEKLDNPHYIKEDYSTKGDDVLKIVEKIVKTN</sequence>
<evidence type="ECO:0000259" key="8">
    <source>
        <dbReference type="PROSITE" id="PS51192"/>
    </source>
</evidence>
<reference evidence="10 11" key="1">
    <citation type="submission" date="2016-03" db="EMBL/GenBank/DDBJ databases">
        <title>How can Kluyveromyces marxianus grow so fast - potential evolutionary course in Saccharomyces Complex revealed by comparative genomics.</title>
        <authorList>
            <person name="Mo W."/>
            <person name="Lu W."/>
            <person name="Yang X."/>
            <person name="Qi J."/>
            <person name="Lv H."/>
        </authorList>
    </citation>
    <scope>NUCLEOTIDE SEQUENCE [LARGE SCALE GENOMIC DNA]</scope>
    <source>
        <strain evidence="10 11">FIM1</strain>
    </source>
</reference>
<feature type="domain" description="RWD" evidence="7">
    <location>
        <begin position="416"/>
        <end position="516"/>
    </location>
</feature>
<dbReference type="SMART" id="SM00847">
    <property type="entry name" value="HA2"/>
    <property type="match status" value="1"/>
</dbReference>
<dbReference type="GO" id="GO:0004386">
    <property type="term" value="F:helicase activity"/>
    <property type="evidence" value="ECO:0007669"/>
    <property type="project" value="UniProtKB-KW"/>
</dbReference>
<dbReference type="PROSITE" id="PS50908">
    <property type="entry name" value="RWD"/>
    <property type="match status" value="1"/>
</dbReference>
<dbReference type="EMBL" id="CP015054">
    <property type="protein sequence ID" value="QGN13559.1"/>
    <property type="molecule type" value="Genomic_DNA"/>
</dbReference>
<evidence type="ECO:0000313" key="11">
    <source>
        <dbReference type="Proteomes" id="UP000422736"/>
    </source>
</evidence>